<dbReference type="EMBL" id="AM746676">
    <property type="protein sequence ID" value="CAN95666.1"/>
    <property type="molecule type" value="Genomic_DNA"/>
</dbReference>
<evidence type="ECO:0000259" key="5">
    <source>
        <dbReference type="PROSITE" id="PS51635"/>
    </source>
</evidence>
<proteinExistence type="predicted"/>
<accession>A9G2M7</accession>
<evidence type="ECO:0000256" key="1">
    <source>
        <dbReference type="ARBA" id="ARBA00022801"/>
    </source>
</evidence>
<dbReference type="PANTHER" id="PTHR14226">
    <property type="entry name" value="NEUROPATHY TARGET ESTERASE/SWISS CHEESE D.MELANOGASTER"/>
    <property type="match status" value="1"/>
</dbReference>
<dbReference type="Proteomes" id="UP000002139">
    <property type="component" value="Chromosome"/>
</dbReference>
<dbReference type="InterPro" id="IPR016035">
    <property type="entry name" value="Acyl_Trfase/lysoPLipase"/>
</dbReference>
<dbReference type="HOGENOM" id="CLU_042893_0_0_7"/>
<dbReference type="KEGG" id="scl:sce5503"/>
<feature type="active site" description="Proton acceptor" evidence="4">
    <location>
        <position position="252"/>
    </location>
</feature>
<evidence type="ECO:0000313" key="6">
    <source>
        <dbReference type="EMBL" id="CAN95666.1"/>
    </source>
</evidence>
<evidence type="ECO:0000313" key="7">
    <source>
        <dbReference type="Proteomes" id="UP000002139"/>
    </source>
</evidence>
<dbReference type="Pfam" id="PF01734">
    <property type="entry name" value="Patatin"/>
    <property type="match status" value="1"/>
</dbReference>
<feature type="short sequence motif" description="DGA/G" evidence="4">
    <location>
        <begin position="252"/>
        <end position="254"/>
    </location>
</feature>
<dbReference type="SUPFAM" id="SSF52151">
    <property type="entry name" value="FabD/lysophospholipase-like"/>
    <property type="match status" value="1"/>
</dbReference>
<dbReference type="STRING" id="448385.sce5503"/>
<comment type="caution">
    <text evidence="4">Lacks conserved residue(s) required for the propagation of feature annotation.</text>
</comment>
<dbReference type="AlphaFoldDB" id="A9G2M7"/>
<feature type="active site" description="Nucleophile" evidence="4">
    <location>
        <position position="88"/>
    </location>
</feature>
<dbReference type="InterPro" id="IPR002641">
    <property type="entry name" value="PNPLA_dom"/>
</dbReference>
<dbReference type="PROSITE" id="PS51635">
    <property type="entry name" value="PNPLA"/>
    <property type="match status" value="1"/>
</dbReference>
<keyword evidence="1 4" id="KW-0378">Hydrolase</keyword>
<dbReference type="GO" id="GO:0016042">
    <property type="term" value="P:lipid catabolic process"/>
    <property type="evidence" value="ECO:0007669"/>
    <property type="project" value="UniProtKB-UniRule"/>
</dbReference>
<feature type="domain" description="PNPLA" evidence="5">
    <location>
        <begin position="48"/>
        <end position="265"/>
    </location>
</feature>
<dbReference type="eggNOG" id="COG1752">
    <property type="taxonomic scope" value="Bacteria"/>
</dbReference>
<dbReference type="Gene3D" id="3.40.1090.10">
    <property type="entry name" value="Cytosolic phospholipase A2 catalytic domain"/>
    <property type="match status" value="2"/>
</dbReference>
<keyword evidence="3 4" id="KW-0443">Lipid metabolism</keyword>
<gene>
    <name evidence="6" type="ordered locus">sce5503</name>
</gene>
<dbReference type="PANTHER" id="PTHR14226:SF57">
    <property type="entry name" value="BLR7027 PROTEIN"/>
    <property type="match status" value="1"/>
</dbReference>
<sequence>MSARRGERAPREARAKEPMSRWRSWYSANMPDLAPVSTRSGRAPKIALVLAGGAARGAYEVGVVQHILEDVSRDLGREAPLDILCGTSVGAINVCGLAAFADEARSRARRLAAVWTRLRIDDLVRLDVRGVLAVGHDLLRGGAASAPSSGGRAALLDTSGLERQIAEAVPFERIDGHLERGLLSALTVSTTLVKSGRTVVFVHRREPGLPPWSHDPTITPRATAIRAQHALASSALPILFRPVNIDGELYCDGGLRQNVPLSPARRLGADGVIVVNPRYIEPASSAAERDAPGFPGPLFLLGKTLNALMLDRIDNDLARLESINGILEAGRRRYGEGFIDGLNDELGLPPGRALRPMRSLLIRASKDIGSLAAEFVRSPAFRARTTSVLGRVMRRLAEGDEQREADFLSYLLFDGDFAGALIEIGRADARARHEELCAFFERALRPGGFEERAP</sequence>
<feature type="short sequence motif" description="GXSXG" evidence="4">
    <location>
        <begin position="86"/>
        <end position="90"/>
    </location>
</feature>
<dbReference type="BioCyc" id="SCEL448385:SCE_RS28235-MONOMER"/>
<protein>
    <submittedName>
        <fullName evidence="6">Patatin like phospholipase</fullName>
    </submittedName>
</protein>
<evidence type="ECO:0000256" key="2">
    <source>
        <dbReference type="ARBA" id="ARBA00022963"/>
    </source>
</evidence>
<evidence type="ECO:0000256" key="3">
    <source>
        <dbReference type="ARBA" id="ARBA00023098"/>
    </source>
</evidence>
<organism evidence="6 7">
    <name type="scientific">Sorangium cellulosum (strain So ce56)</name>
    <name type="common">Polyangium cellulosum (strain So ce56)</name>
    <dbReference type="NCBI Taxonomy" id="448385"/>
    <lineage>
        <taxon>Bacteria</taxon>
        <taxon>Pseudomonadati</taxon>
        <taxon>Myxococcota</taxon>
        <taxon>Polyangia</taxon>
        <taxon>Polyangiales</taxon>
        <taxon>Polyangiaceae</taxon>
        <taxon>Sorangium</taxon>
    </lineage>
</organism>
<keyword evidence="2 4" id="KW-0442">Lipid degradation</keyword>
<evidence type="ECO:0000256" key="4">
    <source>
        <dbReference type="PROSITE-ProRule" id="PRU01161"/>
    </source>
</evidence>
<dbReference type="GO" id="GO:0016787">
    <property type="term" value="F:hydrolase activity"/>
    <property type="evidence" value="ECO:0007669"/>
    <property type="project" value="UniProtKB-UniRule"/>
</dbReference>
<dbReference type="InterPro" id="IPR050301">
    <property type="entry name" value="NTE"/>
</dbReference>
<reference evidence="6 7" key="1">
    <citation type="journal article" date="2007" name="Nat. Biotechnol.">
        <title>Complete genome sequence of the myxobacterium Sorangium cellulosum.</title>
        <authorList>
            <person name="Schneiker S."/>
            <person name="Perlova O."/>
            <person name="Kaiser O."/>
            <person name="Gerth K."/>
            <person name="Alici A."/>
            <person name="Altmeyer M.O."/>
            <person name="Bartels D."/>
            <person name="Bekel T."/>
            <person name="Beyer S."/>
            <person name="Bode E."/>
            <person name="Bode H.B."/>
            <person name="Bolten C.J."/>
            <person name="Choudhuri J.V."/>
            <person name="Doss S."/>
            <person name="Elnakady Y.A."/>
            <person name="Frank B."/>
            <person name="Gaigalat L."/>
            <person name="Goesmann A."/>
            <person name="Groeger C."/>
            <person name="Gross F."/>
            <person name="Jelsbak L."/>
            <person name="Jelsbak L."/>
            <person name="Kalinowski J."/>
            <person name="Kegler C."/>
            <person name="Knauber T."/>
            <person name="Konietzny S."/>
            <person name="Kopp M."/>
            <person name="Krause L."/>
            <person name="Krug D."/>
            <person name="Linke B."/>
            <person name="Mahmud T."/>
            <person name="Martinez-Arias R."/>
            <person name="McHardy A.C."/>
            <person name="Merai M."/>
            <person name="Meyer F."/>
            <person name="Mormann S."/>
            <person name="Munoz-Dorado J."/>
            <person name="Perez J."/>
            <person name="Pradella S."/>
            <person name="Rachid S."/>
            <person name="Raddatz G."/>
            <person name="Rosenau F."/>
            <person name="Rueckert C."/>
            <person name="Sasse F."/>
            <person name="Scharfe M."/>
            <person name="Schuster S.C."/>
            <person name="Suen G."/>
            <person name="Treuner-Lange A."/>
            <person name="Velicer G.J."/>
            <person name="Vorholter F.-J."/>
            <person name="Weissman K.J."/>
            <person name="Welch R.D."/>
            <person name="Wenzel S.C."/>
            <person name="Whitworth D.E."/>
            <person name="Wilhelm S."/>
            <person name="Wittmann C."/>
            <person name="Bloecker H."/>
            <person name="Puehler A."/>
            <person name="Mueller R."/>
        </authorList>
    </citation>
    <scope>NUCLEOTIDE SEQUENCE [LARGE SCALE GENOMIC DNA]</scope>
    <source>
        <strain evidence="7">So ce56</strain>
    </source>
</reference>
<keyword evidence="7" id="KW-1185">Reference proteome</keyword>
<name>A9G2M7_SORC5</name>